<dbReference type="EMBL" id="FSFA01000001">
    <property type="protein sequence ID" value="SHX00888.1"/>
    <property type="molecule type" value="Genomic_DNA"/>
</dbReference>
<evidence type="ECO:0000313" key="1">
    <source>
        <dbReference type="EMBL" id="SHX00888.1"/>
    </source>
</evidence>
<sequence>MVGVDPEIADASQRRIQRIREFTEKLPWTPMSPELVARAVTRAIRLDLVVVPVKLESWFGYFVSRALPAVNRRLMAPFGVDRFERLGARALAKQQEHHVPALVESVG</sequence>
<protein>
    <submittedName>
        <fullName evidence="1">Probable oxidoreductase</fullName>
    </submittedName>
</protein>
<reference evidence="1 2" key="1">
    <citation type="submission" date="2016-11" db="EMBL/GenBank/DDBJ databases">
        <authorList>
            <consortium name="Pathogen Informatics"/>
        </authorList>
    </citation>
    <scope>NUCLEOTIDE SEQUENCE [LARGE SCALE GENOMIC DNA]</scope>
    <source>
        <strain evidence="1 2">968</strain>
    </source>
</reference>
<gene>
    <name evidence="1" type="ORF">SAMEA2275694_01244</name>
</gene>
<name>A0A9Q7SBV6_9MYCO</name>
<accession>A0A9Q7SBV6</accession>
<proteinExistence type="predicted"/>
<evidence type="ECO:0000313" key="2">
    <source>
        <dbReference type="Proteomes" id="UP000185183"/>
    </source>
</evidence>
<dbReference type="Proteomes" id="UP000185183">
    <property type="component" value="Unassembled WGS sequence"/>
</dbReference>
<comment type="caution">
    <text evidence="1">The sequence shown here is derived from an EMBL/GenBank/DDBJ whole genome shotgun (WGS) entry which is preliminary data.</text>
</comment>
<organism evidence="1 2">
    <name type="scientific">Mycobacteroides abscessus subsp. bolletii</name>
    <dbReference type="NCBI Taxonomy" id="319705"/>
    <lineage>
        <taxon>Bacteria</taxon>
        <taxon>Bacillati</taxon>
        <taxon>Actinomycetota</taxon>
        <taxon>Actinomycetes</taxon>
        <taxon>Mycobacteriales</taxon>
        <taxon>Mycobacteriaceae</taxon>
        <taxon>Mycobacteroides</taxon>
        <taxon>Mycobacteroides abscessus</taxon>
    </lineage>
</organism>
<dbReference type="AlphaFoldDB" id="A0A9Q7SBV6"/>